<keyword evidence="4" id="KW-1185">Reference proteome</keyword>
<name>A0A6A4GH08_9AGAR</name>
<sequence>MACATLQMTCTTLQMTCATLPLACATLQMTCATLPLACATLQMSCATLPLACATLQMSCTTLPLSSDVLRHYLLGMRQCELKLFIMLSMAAERECWVGLGKKWRSGSARARRRIRGVGGCNKDSITPSEEEDEGRNIPVQVIDLEEIHAREEIMELEGKKTETHPGATQGEQREASKESGEEEKKVEKERKRAVKGKNDNQLRKEESRGQKRKAENADDVSSKKPKLNGSRNANVTGKRHR</sequence>
<feature type="compositionally biased region" description="Basic and acidic residues" evidence="1">
    <location>
        <begin position="171"/>
        <end position="222"/>
    </location>
</feature>
<protein>
    <submittedName>
        <fullName evidence="3">Uncharacterized protein</fullName>
    </submittedName>
</protein>
<evidence type="ECO:0000313" key="3">
    <source>
        <dbReference type="EMBL" id="KAE9384667.1"/>
    </source>
</evidence>
<dbReference type="AlphaFoldDB" id="A0A6A4GH08"/>
<gene>
    <name evidence="3" type="ORF">BT96DRAFT_1096569</name>
</gene>
<reference evidence="3" key="1">
    <citation type="journal article" date="2019" name="Environ. Microbiol.">
        <title>Fungal ecological strategies reflected in gene transcription - a case study of two litter decomposers.</title>
        <authorList>
            <person name="Barbi F."/>
            <person name="Kohler A."/>
            <person name="Barry K."/>
            <person name="Baskaran P."/>
            <person name="Daum C."/>
            <person name="Fauchery L."/>
            <person name="Ihrmark K."/>
            <person name="Kuo A."/>
            <person name="LaButti K."/>
            <person name="Lipzen A."/>
            <person name="Morin E."/>
            <person name="Grigoriev I.V."/>
            <person name="Henrissat B."/>
            <person name="Lindahl B."/>
            <person name="Martin F."/>
        </authorList>
    </citation>
    <scope>NUCLEOTIDE SEQUENCE</scope>
    <source>
        <strain evidence="3">JB14</strain>
    </source>
</reference>
<keyword evidence="2" id="KW-0732">Signal</keyword>
<evidence type="ECO:0000256" key="1">
    <source>
        <dbReference type="SAM" id="MobiDB-lite"/>
    </source>
</evidence>
<proteinExistence type="predicted"/>
<dbReference type="Proteomes" id="UP000799118">
    <property type="component" value="Unassembled WGS sequence"/>
</dbReference>
<accession>A0A6A4GH08</accession>
<organism evidence="3 4">
    <name type="scientific">Gymnopus androsaceus JB14</name>
    <dbReference type="NCBI Taxonomy" id="1447944"/>
    <lineage>
        <taxon>Eukaryota</taxon>
        <taxon>Fungi</taxon>
        <taxon>Dikarya</taxon>
        <taxon>Basidiomycota</taxon>
        <taxon>Agaricomycotina</taxon>
        <taxon>Agaricomycetes</taxon>
        <taxon>Agaricomycetidae</taxon>
        <taxon>Agaricales</taxon>
        <taxon>Marasmiineae</taxon>
        <taxon>Omphalotaceae</taxon>
        <taxon>Gymnopus</taxon>
    </lineage>
</organism>
<dbReference type="EMBL" id="ML770100">
    <property type="protein sequence ID" value="KAE9384667.1"/>
    <property type="molecule type" value="Genomic_DNA"/>
</dbReference>
<evidence type="ECO:0000313" key="4">
    <source>
        <dbReference type="Proteomes" id="UP000799118"/>
    </source>
</evidence>
<feature type="chain" id="PRO_5025676237" evidence="2">
    <location>
        <begin position="19"/>
        <end position="241"/>
    </location>
</feature>
<feature type="signal peptide" evidence="2">
    <location>
        <begin position="1"/>
        <end position="18"/>
    </location>
</feature>
<evidence type="ECO:0000256" key="2">
    <source>
        <dbReference type="SAM" id="SignalP"/>
    </source>
</evidence>
<feature type="region of interest" description="Disordered" evidence="1">
    <location>
        <begin position="156"/>
        <end position="241"/>
    </location>
</feature>